<dbReference type="STRING" id="197461.A3843_06365"/>
<reference evidence="6 7" key="1">
    <citation type="submission" date="2016-03" db="EMBL/GenBank/DDBJ databases">
        <title>Genome sequence of Nesiotobacter sp. nov., a moderately halophilic alphaproteobacterium isolated from the Yellow Sea, China.</title>
        <authorList>
            <person name="Zhang G."/>
            <person name="Zhang R."/>
        </authorList>
    </citation>
    <scope>NUCLEOTIDE SEQUENCE [LARGE SCALE GENOMIC DNA]</scope>
    <source>
        <strain evidence="6 7">WB1-6</strain>
    </source>
</reference>
<sequence length="308" mass="33535">MLPTLRQLQYFKALADNLSFSKAAQACHITQSTLSASIRQLEDILGCELVDRSGRTLVLTEAGETVLERACELLRDAEDLVNGTQTDDQPLNGRFRLGVIPSVAPYLLPRFLPSLRAQYPRLKLFLREDLTRNLVAGLKEGRVDAALIALPYNTEGFEKIVVGKDELLLAVPRNHDLAQLPKIPLDQMQDETLLLLEDGHCLRDHALSATGGRLSLGGEDFQATSMTTLIQMVDNGLGLTLVPALAAKAGVTAGTSLELLHLDSPTAYRDIGLIWRKKSAFDTNARVLGEALAAFLANNGARQGQEEA</sequence>
<dbReference type="Pfam" id="PF03466">
    <property type="entry name" value="LysR_substrate"/>
    <property type="match status" value="1"/>
</dbReference>
<dbReference type="GO" id="GO:0003677">
    <property type="term" value="F:DNA binding"/>
    <property type="evidence" value="ECO:0007669"/>
    <property type="project" value="UniProtKB-KW"/>
</dbReference>
<accession>A0A1U7JJS1</accession>
<dbReference type="PANTHER" id="PTHR30346:SF10">
    <property type="entry name" value="TRANSCRIPTIONAL REGULATOR OF OXIDATIVE STRESS OXYR"/>
    <property type="match status" value="1"/>
</dbReference>
<dbReference type="Gene3D" id="1.10.10.10">
    <property type="entry name" value="Winged helix-like DNA-binding domain superfamily/Winged helix DNA-binding domain"/>
    <property type="match status" value="1"/>
</dbReference>
<proteinExistence type="inferred from homology"/>
<dbReference type="GO" id="GO:0032993">
    <property type="term" value="C:protein-DNA complex"/>
    <property type="evidence" value="ECO:0007669"/>
    <property type="project" value="TreeGrafter"/>
</dbReference>
<evidence type="ECO:0000256" key="1">
    <source>
        <dbReference type="ARBA" id="ARBA00009437"/>
    </source>
</evidence>
<dbReference type="PROSITE" id="PS50931">
    <property type="entry name" value="HTH_LYSR"/>
    <property type="match status" value="1"/>
</dbReference>
<name>A0A1U7JJS1_9HYPH</name>
<comment type="caution">
    <text evidence="6">The sequence shown here is derived from an EMBL/GenBank/DDBJ whole genome shotgun (WGS) entry which is preliminary data.</text>
</comment>
<dbReference type="SUPFAM" id="SSF53850">
    <property type="entry name" value="Periplasmic binding protein-like II"/>
    <property type="match status" value="1"/>
</dbReference>
<comment type="similarity">
    <text evidence="1">Belongs to the LysR transcriptional regulatory family.</text>
</comment>
<keyword evidence="2" id="KW-0805">Transcription regulation</keyword>
<dbReference type="CDD" id="cd08411">
    <property type="entry name" value="PBP2_OxyR"/>
    <property type="match status" value="1"/>
</dbReference>
<dbReference type="OrthoDB" id="9775392at2"/>
<evidence type="ECO:0000259" key="5">
    <source>
        <dbReference type="PROSITE" id="PS50931"/>
    </source>
</evidence>
<dbReference type="InterPro" id="IPR036390">
    <property type="entry name" value="WH_DNA-bd_sf"/>
</dbReference>
<dbReference type="Gene3D" id="3.40.190.10">
    <property type="entry name" value="Periplasmic binding protein-like II"/>
    <property type="match status" value="2"/>
</dbReference>
<dbReference type="Pfam" id="PF00126">
    <property type="entry name" value="HTH_1"/>
    <property type="match status" value="1"/>
</dbReference>
<dbReference type="EMBL" id="LVVZ01000010">
    <property type="protein sequence ID" value="OKL44901.1"/>
    <property type="molecule type" value="Genomic_DNA"/>
</dbReference>
<dbReference type="SUPFAM" id="SSF46785">
    <property type="entry name" value="Winged helix' DNA-binding domain"/>
    <property type="match status" value="1"/>
</dbReference>
<dbReference type="AlphaFoldDB" id="A0A1U7JJS1"/>
<evidence type="ECO:0000256" key="3">
    <source>
        <dbReference type="ARBA" id="ARBA00023125"/>
    </source>
</evidence>
<keyword evidence="3" id="KW-0238">DNA-binding</keyword>
<dbReference type="InterPro" id="IPR005119">
    <property type="entry name" value="LysR_subst-bd"/>
</dbReference>
<evidence type="ECO:0000256" key="2">
    <source>
        <dbReference type="ARBA" id="ARBA00023015"/>
    </source>
</evidence>
<evidence type="ECO:0000313" key="7">
    <source>
        <dbReference type="Proteomes" id="UP000185783"/>
    </source>
</evidence>
<organism evidence="6 7">
    <name type="scientific">Pseudovibrio exalbescens</name>
    <dbReference type="NCBI Taxonomy" id="197461"/>
    <lineage>
        <taxon>Bacteria</taxon>
        <taxon>Pseudomonadati</taxon>
        <taxon>Pseudomonadota</taxon>
        <taxon>Alphaproteobacteria</taxon>
        <taxon>Hyphomicrobiales</taxon>
        <taxon>Stappiaceae</taxon>
        <taxon>Pseudovibrio</taxon>
    </lineage>
</organism>
<dbReference type="PANTHER" id="PTHR30346">
    <property type="entry name" value="TRANSCRIPTIONAL DUAL REGULATOR HCAR-RELATED"/>
    <property type="match status" value="1"/>
</dbReference>
<keyword evidence="7" id="KW-1185">Reference proteome</keyword>
<dbReference type="Proteomes" id="UP000185783">
    <property type="component" value="Unassembled WGS sequence"/>
</dbReference>
<gene>
    <name evidence="6" type="ORF">A3843_06365</name>
</gene>
<dbReference type="RefSeq" id="WP_051269153.1">
    <property type="nucleotide sequence ID" value="NZ_LVVZ01000010.1"/>
</dbReference>
<dbReference type="PRINTS" id="PR00039">
    <property type="entry name" value="HTHLYSR"/>
</dbReference>
<protein>
    <submittedName>
        <fullName evidence="6">LysR family transcriptional regulator</fullName>
    </submittedName>
</protein>
<dbReference type="FunFam" id="1.10.10.10:FF:000001">
    <property type="entry name" value="LysR family transcriptional regulator"/>
    <property type="match status" value="1"/>
</dbReference>
<feature type="domain" description="HTH lysR-type" evidence="5">
    <location>
        <begin position="3"/>
        <end position="60"/>
    </location>
</feature>
<evidence type="ECO:0000256" key="4">
    <source>
        <dbReference type="ARBA" id="ARBA00023163"/>
    </source>
</evidence>
<dbReference type="InterPro" id="IPR000847">
    <property type="entry name" value="LysR_HTH_N"/>
</dbReference>
<dbReference type="InterPro" id="IPR036388">
    <property type="entry name" value="WH-like_DNA-bd_sf"/>
</dbReference>
<dbReference type="GO" id="GO:0003700">
    <property type="term" value="F:DNA-binding transcription factor activity"/>
    <property type="evidence" value="ECO:0007669"/>
    <property type="project" value="InterPro"/>
</dbReference>
<keyword evidence="4" id="KW-0804">Transcription</keyword>
<evidence type="ECO:0000313" key="6">
    <source>
        <dbReference type="EMBL" id="OKL44901.1"/>
    </source>
</evidence>